<gene>
    <name evidence="1" type="ORF">X474_17765</name>
</gene>
<accession>A0A0D2JTB2</accession>
<keyword evidence="2" id="KW-1185">Reference proteome</keyword>
<evidence type="ECO:0000313" key="2">
    <source>
        <dbReference type="Proteomes" id="UP000032233"/>
    </source>
</evidence>
<dbReference type="AlphaFoldDB" id="A0A0D2JTB2"/>
<protein>
    <submittedName>
        <fullName evidence="1">Uncharacterized protein</fullName>
    </submittedName>
</protein>
<reference evidence="1 2" key="1">
    <citation type="submission" date="2013-11" db="EMBL/GenBank/DDBJ databases">
        <title>Metagenomic analysis of a methanogenic consortium involved in long chain n-alkane degradation.</title>
        <authorList>
            <person name="Davidova I.A."/>
            <person name="Callaghan A.V."/>
            <person name="Wawrik B."/>
            <person name="Pruitt S."/>
            <person name="Marks C."/>
            <person name="Duncan K.E."/>
            <person name="Suflita J.M."/>
        </authorList>
    </citation>
    <scope>NUCLEOTIDE SEQUENCE [LARGE SCALE GENOMIC DNA]</scope>
    <source>
        <strain evidence="1 2">SPR</strain>
    </source>
</reference>
<dbReference type="STRING" id="1429043.X474_17765"/>
<organism evidence="1 2">
    <name type="scientific">Dethiosulfatarculus sandiegensis</name>
    <dbReference type="NCBI Taxonomy" id="1429043"/>
    <lineage>
        <taxon>Bacteria</taxon>
        <taxon>Pseudomonadati</taxon>
        <taxon>Thermodesulfobacteriota</taxon>
        <taxon>Desulfarculia</taxon>
        <taxon>Desulfarculales</taxon>
        <taxon>Desulfarculaceae</taxon>
        <taxon>Dethiosulfatarculus</taxon>
    </lineage>
</organism>
<dbReference type="Proteomes" id="UP000032233">
    <property type="component" value="Unassembled WGS sequence"/>
</dbReference>
<dbReference type="InParanoid" id="A0A0D2JTB2"/>
<comment type="caution">
    <text evidence="1">The sequence shown here is derived from an EMBL/GenBank/DDBJ whole genome shotgun (WGS) entry which is preliminary data.</text>
</comment>
<name>A0A0D2JTB2_9BACT</name>
<dbReference type="EMBL" id="AZAC01000024">
    <property type="protein sequence ID" value="KIX12735.1"/>
    <property type="molecule type" value="Genomic_DNA"/>
</dbReference>
<proteinExistence type="predicted"/>
<evidence type="ECO:0000313" key="1">
    <source>
        <dbReference type="EMBL" id="KIX12735.1"/>
    </source>
</evidence>
<sequence>MGFRKTSSPKALSLFTPVVYAKLRPLAKDQPLLSQLFPAWIFILLNG</sequence>